<proteinExistence type="predicted"/>
<evidence type="ECO:0000313" key="1">
    <source>
        <dbReference type="EMBL" id="KAH6930313.1"/>
    </source>
</evidence>
<evidence type="ECO:0000313" key="2">
    <source>
        <dbReference type="Proteomes" id="UP000821845"/>
    </source>
</evidence>
<organism evidence="1 2">
    <name type="scientific">Hyalomma asiaticum</name>
    <name type="common">Tick</name>
    <dbReference type="NCBI Taxonomy" id="266040"/>
    <lineage>
        <taxon>Eukaryota</taxon>
        <taxon>Metazoa</taxon>
        <taxon>Ecdysozoa</taxon>
        <taxon>Arthropoda</taxon>
        <taxon>Chelicerata</taxon>
        <taxon>Arachnida</taxon>
        <taxon>Acari</taxon>
        <taxon>Parasitiformes</taxon>
        <taxon>Ixodida</taxon>
        <taxon>Ixodoidea</taxon>
        <taxon>Ixodidae</taxon>
        <taxon>Hyalomminae</taxon>
        <taxon>Hyalomma</taxon>
    </lineage>
</organism>
<gene>
    <name evidence="1" type="ORF">HPB50_012618</name>
</gene>
<reference evidence="1" key="1">
    <citation type="submission" date="2020-05" db="EMBL/GenBank/DDBJ databases">
        <title>Large-scale comparative analyses of tick genomes elucidate their genetic diversity and vector capacities.</title>
        <authorList>
            <person name="Jia N."/>
            <person name="Wang J."/>
            <person name="Shi W."/>
            <person name="Du L."/>
            <person name="Sun Y."/>
            <person name="Zhan W."/>
            <person name="Jiang J."/>
            <person name="Wang Q."/>
            <person name="Zhang B."/>
            <person name="Ji P."/>
            <person name="Sakyi L.B."/>
            <person name="Cui X."/>
            <person name="Yuan T."/>
            <person name="Jiang B."/>
            <person name="Yang W."/>
            <person name="Lam T.T.-Y."/>
            <person name="Chang Q."/>
            <person name="Ding S."/>
            <person name="Wang X."/>
            <person name="Zhu J."/>
            <person name="Ruan X."/>
            <person name="Zhao L."/>
            <person name="Wei J."/>
            <person name="Que T."/>
            <person name="Du C."/>
            <person name="Cheng J."/>
            <person name="Dai P."/>
            <person name="Han X."/>
            <person name="Huang E."/>
            <person name="Gao Y."/>
            <person name="Liu J."/>
            <person name="Shao H."/>
            <person name="Ye R."/>
            <person name="Li L."/>
            <person name="Wei W."/>
            <person name="Wang X."/>
            <person name="Wang C."/>
            <person name="Yang T."/>
            <person name="Huo Q."/>
            <person name="Li W."/>
            <person name="Guo W."/>
            <person name="Chen H."/>
            <person name="Zhou L."/>
            <person name="Ni X."/>
            <person name="Tian J."/>
            <person name="Zhou Y."/>
            <person name="Sheng Y."/>
            <person name="Liu T."/>
            <person name="Pan Y."/>
            <person name="Xia L."/>
            <person name="Li J."/>
            <person name="Zhao F."/>
            <person name="Cao W."/>
        </authorList>
    </citation>
    <scope>NUCLEOTIDE SEQUENCE</scope>
    <source>
        <strain evidence="1">Hyas-2018</strain>
    </source>
</reference>
<sequence length="183" mass="19598">MQRDTSRPGVALRTRALSHSFASHPLAQTDAQLQDTGASIADTGCTRKRLSPAAYAYMIAAFPGKNSWSRGALTLSFFLVPSMGSRDFDPALQPSTTARTLPAVTSAAPGRLFALLRYTGAARNAVSSRIPAWSPSGPFCEEGSTRRRRDFASASQCSPVQPLLIRCALGAFILSDRESMTSQ</sequence>
<keyword evidence="2" id="KW-1185">Reference proteome</keyword>
<accession>A0ACB7S609</accession>
<name>A0ACB7S609_HYAAI</name>
<dbReference type="Proteomes" id="UP000821845">
    <property type="component" value="Chromosome 5"/>
</dbReference>
<dbReference type="EMBL" id="CM023485">
    <property type="protein sequence ID" value="KAH6930313.1"/>
    <property type="molecule type" value="Genomic_DNA"/>
</dbReference>
<comment type="caution">
    <text evidence="1">The sequence shown here is derived from an EMBL/GenBank/DDBJ whole genome shotgun (WGS) entry which is preliminary data.</text>
</comment>
<protein>
    <submittedName>
        <fullName evidence="1">Uncharacterized protein</fullName>
    </submittedName>
</protein>